<evidence type="ECO:0000256" key="5">
    <source>
        <dbReference type="RuleBase" id="RU363114"/>
    </source>
</evidence>
<dbReference type="Pfam" id="PF03283">
    <property type="entry name" value="PAE"/>
    <property type="match status" value="1"/>
</dbReference>
<dbReference type="InterPro" id="IPR004963">
    <property type="entry name" value="PAE/NOTUM"/>
</dbReference>
<dbReference type="GO" id="GO:0052793">
    <property type="term" value="F:pectin acetylesterase activity"/>
    <property type="evidence" value="ECO:0007669"/>
    <property type="project" value="TreeGrafter"/>
</dbReference>
<comment type="subcellular location">
    <subcellularLocation>
        <location evidence="2 5">Secreted</location>
        <location evidence="2 5">Cell wall</location>
    </subcellularLocation>
</comment>
<name>A0A0D6QVS9_ARACU</name>
<evidence type="ECO:0000256" key="3">
    <source>
        <dbReference type="ARBA" id="ARBA00005784"/>
    </source>
</evidence>
<comment type="function">
    <text evidence="1 5">Hydrolyzes acetyl esters in homogalacturonan regions of pectin. In type I primary cell wall, galacturonic acid residues of pectin can be acetylated at the O-2 and O-3 positions. Decreasing the degree of acetylation of pectin gels in vitro alters their physical properties.</text>
</comment>
<organism evidence="7">
    <name type="scientific">Araucaria cunninghamii</name>
    <name type="common">Hoop pine</name>
    <name type="synonym">Moreton Bay pine</name>
    <dbReference type="NCBI Taxonomy" id="56994"/>
    <lineage>
        <taxon>Eukaryota</taxon>
        <taxon>Viridiplantae</taxon>
        <taxon>Streptophyta</taxon>
        <taxon>Embryophyta</taxon>
        <taxon>Tracheophyta</taxon>
        <taxon>Spermatophyta</taxon>
        <taxon>Pinopsida</taxon>
        <taxon>Pinidae</taxon>
        <taxon>Conifers II</taxon>
        <taxon>Araucariales</taxon>
        <taxon>Araucariaceae</taxon>
        <taxon>Araucaria</taxon>
    </lineage>
</organism>
<keyword evidence="5" id="KW-0964">Secreted</keyword>
<evidence type="ECO:0000256" key="1">
    <source>
        <dbReference type="ARBA" id="ARBA00003534"/>
    </source>
</evidence>
<keyword evidence="5" id="KW-0961">Cell wall biogenesis/degradation</keyword>
<evidence type="ECO:0000256" key="2">
    <source>
        <dbReference type="ARBA" id="ARBA00004191"/>
    </source>
</evidence>
<evidence type="ECO:0000313" key="7">
    <source>
        <dbReference type="EMBL" id="JAG94649.1"/>
    </source>
</evidence>
<reference evidence="7" key="1">
    <citation type="submission" date="2015-03" db="EMBL/GenBank/DDBJ databases">
        <title>A transcriptome of Araucaria cunninghamii, an australian fine timber species.</title>
        <authorList>
            <person name="Jing Yi C.J.Y."/>
            <person name="Yin San L.Y.S."/>
            <person name="Abdul Karim S.S."/>
            <person name="Wan Azmi N.N."/>
            <person name="Hercus R.R."/>
            <person name="Croft L.L."/>
        </authorList>
    </citation>
    <scope>NUCLEOTIDE SEQUENCE</scope>
    <source>
        <strain evidence="7">MI0301</strain>
        <tissue evidence="7">Leaf</tissue>
    </source>
</reference>
<comment type="similarity">
    <text evidence="3 5">Belongs to the pectinacetylesterase family.</text>
</comment>
<dbReference type="PANTHER" id="PTHR21562">
    <property type="entry name" value="NOTUM-RELATED"/>
    <property type="match status" value="1"/>
</dbReference>
<evidence type="ECO:0000256" key="4">
    <source>
        <dbReference type="ARBA" id="ARBA00022512"/>
    </source>
</evidence>
<dbReference type="GO" id="GO:0071555">
    <property type="term" value="P:cell wall organization"/>
    <property type="evidence" value="ECO:0007669"/>
    <property type="project" value="UniProtKB-KW"/>
</dbReference>
<keyword evidence="4 5" id="KW-0134">Cell wall</keyword>
<keyword evidence="5" id="KW-0378">Hydrolase</keyword>
<dbReference type="AlphaFoldDB" id="A0A0D6QVS9"/>
<proteinExistence type="inferred from homology"/>
<keyword evidence="6" id="KW-0472">Membrane</keyword>
<feature type="transmembrane region" description="Helical" evidence="6">
    <location>
        <begin position="12"/>
        <end position="33"/>
    </location>
</feature>
<dbReference type="PANTHER" id="PTHR21562:SF93">
    <property type="entry name" value="PECTIN ACETYLESTERASE 8"/>
    <property type="match status" value="1"/>
</dbReference>
<dbReference type="EMBL" id="GCKF01042881">
    <property type="protein sequence ID" value="JAG94649.1"/>
    <property type="molecule type" value="Transcribed_RNA"/>
</dbReference>
<keyword evidence="6" id="KW-0812">Transmembrane</keyword>
<dbReference type="EC" id="3.1.1.-" evidence="5"/>
<sequence>MESKALPKSVGYVFAFTLLILMVSPTITVQLVAAAGDNLVNLTVLHDAVAKGAVCLDGSPPAYYFDNGFGSGANNWLVFIEGGAWCQDKGSCMDRAKTYLGSSLYMDKQTAFDGILHNQQSYNPDFYNWNRVVVRYCDGSSFTGDVREVNQSTGNLYFRGQRIWDAVMEHFLAKGMDKAQQVLLTGCSAGGLATFLHCDKFKELFPEKAKVKCMADAGFFLDVETISAQNFIGSFFKAVATLHGSEKNLPSVSACLPDRSQCFFPQNLVESIRTSFFILNAAYDSWQVQNILVPGSADPNNTWQNCKQNIANCAPEQLNILQSFRDKMIGALKPAEASKTGGLFINSCYTHCQAPSGKYWHSPSSPKLHSKTIAEAVGDWYFDRASVKYIDCPYPCDGTCLNDIQTQ</sequence>
<accession>A0A0D6QVS9</accession>
<keyword evidence="6" id="KW-1133">Transmembrane helix</keyword>
<protein>
    <recommendedName>
        <fullName evidence="5">Pectin acetylesterase</fullName>
        <ecNumber evidence="5">3.1.1.-</ecNumber>
    </recommendedName>
</protein>
<evidence type="ECO:0000256" key="6">
    <source>
        <dbReference type="SAM" id="Phobius"/>
    </source>
</evidence>
<dbReference type="GO" id="GO:0009505">
    <property type="term" value="C:plant-type cell wall"/>
    <property type="evidence" value="ECO:0007669"/>
    <property type="project" value="TreeGrafter"/>
</dbReference>